<dbReference type="Proteomes" id="UP000035740">
    <property type="component" value="Unassembled WGS sequence"/>
</dbReference>
<evidence type="ECO:0000313" key="1">
    <source>
        <dbReference type="EMBL" id="KMS93530.1"/>
    </source>
</evidence>
<keyword evidence="2" id="KW-1185">Reference proteome</keyword>
<reference evidence="1 2" key="1">
    <citation type="journal article" date="2014" name="Nature">
        <title>The genome of the recently domesticated crop plant sugar beet (Beta vulgaris).</title>
        <authorList>
            <person name="Dohm J.C."/>
            <person name="Minoche A.E."/>
            <person name="Holtgrawe D."/>
            <person name="Capella-Gutierrez S."/>
            <person name="Zakrzewski F."/>
            <person name="Tafer H."/>
            <person name="Rupp O."/>
            <person name="Sorensen T.R."/>
            <person name="Stracke R."/>
            <person name="Reinhardt R."/>
            <person name="Goesmann A."/>
            <person name="Kraft T."/>
            <person name="Schulz B."/>
            <person name="Stadler P.F."/>
            <person name="Schmidt T."/>
            <person name="Gabaldon T."/>
            <person name="Lehrach H."/>
            <person name="Weisshaar B."/>
            <person name="Himmelbauer H."/>
        </authorList>
    </citation>
    <scope>NUCLEOTIDE SEQUENCE [LARGE SCALE GENOMIC DNA]</scope>
    <source>
        <tissue evidence="1">Taproot</tissue>
    </source>
</reference>
<sequence>SEFGIIQAARAKAQIDAVCRKKEAKAGPKLPHMYTIRFNKLKMHNMTITSISVDGTYIRKDGNVYNLTEQSILDNDDLLNQTNLTFDSEQDISASLNTANSIFIRTGAVVYPNGEVSLFLYLPCIVEYRNNIGKSRSYGTGDRTWQTNYLGTYASVGIGENVLAWLADRIDDEIEDASMRPPWEDERTTKIRMHDGHAWMN</sequence>
<dbReference type="AlphaFoldDB" id="A0A0J8DS10"/>
<protein>
    <submittedName>
        <fullName evidence="1">Uncharacterized protein</fullName>
    </submittedName>
</protein>
<organism evidence="1 2">
    <name type="scientific">Beta vulgaris subsp. vulgaris</name>
    <name type="common">Beet</name>
    <dbReference type="NCBI Taxonomy" id="3555"/>
    <lineage>
        <taxon>Eukaryota</taxon>
        <taxon>Viridiplantae</taxon>
        <taxon>Streptophyta</taxon>
        <taxon>Embryophyta</taxon>
        <taxon>Tracheophyta</taxon>
        <taxon>Spermatophyta</taxon>
        <taxon>Magnoliopsida</taxon>
        <taxon>eudicotyledons</taxon>
        <taxon>Gunneridae</taxon>
        <taxon>Pentapetalae</taxon>
        <taxon>Caryophyllales</taxon>
        <taxon>Chenopodiaceae</taxon>
        <taxon>Betoideae</taxon>
        <taxon>Beta</taxon>
    </lineage>
</organism>
<proteinExistence type="predicted"/>
<feature type="non-terminal residue" evidence="1">
    <location>
        <position position="1"/>
    </location>
</feature>
<gene>
    <name evidence="1" type="ORF">BVRB_030550</name>
</gene>
<dbReference type="EMBL" id="KQ101735">
    <property type="protein sequence ID" value="KMS93530.1"/>
    <property type="molecule type" value="Genomic_DNA"/>
</dbReference>
<name>A0A0J8DS10_BETVV</name>
<feature type="non-terminal residue" evidence="1">
    <location>
        <position position="201"/>
    </location>
</feature>
<dbReference type="Gramene" id="KMS93530">
    <property type="protein sequence ID" value="KMS93530"/>
    <property type="gene ID" value="BVRB_030550"/>
</dbReference>
<accession>A0A0J8DS10</accession>
<evidence type="ECO:0000313" key="2">
    <source>
        <dbReference type="Proteomes" id="UP000035740"/>
    </source>
</evidence>